<dbReference type="Gene3D" id="3.10.180.10">
    <property type="entry name" value="2,3-Dihydroxybiphenyl 1,2-Dioxygenase, domain 1"/>
    <property type="match status" value="1"/>
</dbReference>
<reference evidence="3" key="1">
    <citation type="submission" date="2020-10" db="EMBL/GenBank/DDBJ databases">
        <authorList>
            <person name="Gilroy R."/>
        </authorList>
    </citation>
    <scope>NUCLEOTIDE SEQUENCE</scope>
    <source>
        <strain evidence="3">ChiBcec6-7307</strain>
    </source>
</reference>
<dbReference type="InterPro" id="IPR029068">
    <property type="entry name" value="Glyas_Bleomycin-R_OHBP_Dase"/>
</dbReference>
<comment type="caution">
    <text evidence="3">The sequence shown here is derived from an EMBL/GenBank/DDBJ whole genome shotgun (WGS) entry which is preliminary data.</text>
</comment>
<name>A0A9D1NYK8_9FIRM</name>
<dbReference type="CDD" id="cd06587">
    <property type="entry name" value="VOC"/>
    <property type="match status" value="1"/>
</dbReference>
<protein>
    <submittedName>
        <fullName evidence="3">VOC family protein</fullName>
    </submittedName>
</protein>
<evidence type="ECO:0000313" key="4">
    <source>
        <dbReference type="Proteomes" id="UP000886889"/>
    </source>
</evidence>
<dbReference type="GO" id="GO:0046872">
    <property type="term" value="F:metal ion binding"/>
    <property type="evidence" value="ECO:0007669"/>
    <property type="project" value="UniProtKB-KW"/>
</dbReference>
<dbReference type="InterPro" id="IPR004360">
    <property type="entry name" value="Glyas_Fos-R_dOase_dom"/>
</dbReference>
<dbReference type="Pfam" id="PF00903">
    <property type="entry name" value="Glyoxalase"/>
    <property type="match status" value="1"/>
</dbReference>
<evidence type="ECO:0000256" key="1">
    <source>
        <dbReference type="ARBA" id="ARBA00022723"/>
    </source>
</evidence>
<dbReference type="GO" id="GO:0046491">
    <property type="term" value="P:L-methylmalonyl-CoA metabolic process"/>
    <property type="evidence" value="ECO:0007669"/>
    <property type="project" value="TreeGrafter"/>
</dbReference>
<gene>
    <name evidence="3" type="ORF">IAC80_03585</name>
</gene>
<accession>A0A9D1NYK8</accession>
<feature type="domain" description="VOC" evidence="2">
    <location>
        <begin position="9"/>
        <end position="128"/>
    </location>
</feature>
<dbReference type="PANTHER" id="PTHR43048:SF4">
    <property type="entry name" value="RING-CLEAVING DIOXYGENASE-RELATED"/>
    <property type="match status" value="1"/>
</dbReference>
<dbReference type="InterPro" id="IPR051785">
    <property type="entry name" value="MMCE/EMCE_epimerase"/>
</dbReference>
<dbReference type="EMBL" id="DVOS01000036">
    <property type="protein sequence ID" value="HIV23002.1"/>
    <property type="molecule type" value="Genomic_DNA"/>
</dbReference>
<dbReference type="Proteomes" id="UP000886889">
    <property type="component" value="Unassembled WGS sequence"/>
</dbReference>
<keyword evidence="1" id="KW-0479">Metal-binding</keyword>
<reference evidence="3" key="2">
    <citation type="journal article" date="2021" name="PeerJ">
        <title>Extensive microbial diversity within the chicken gut microbiome revealed by metagenomics and culture.</title>
        <authorList>
            <person name="Gilroy R."/>
            <person name="Ravi A."/>
            <person name="Getino M."/>
            <person name="Pursley I."/>
            <person name="Horton D.L."/>
            <person name="Alikhan N.F."/>
            <person name="Baker D."/>
            <person name="Gharbi K."/>
            <person name="Hall N."/>
            <person name="Watson M."/>
            <person name="Adriaenssens E.M."/>
            <person name="Foster-Nyarko E."/>
            <person name="Jarju S."/>
            <person name="Secka A."/>
            <person name="Antonio M."/>
            <person name="Oren A."/>
            <person name="Chaudhuri R.R."/>
            <person name="La Ragione R."/>
            <person name="Hildebrand F."/>
            <person name="Pallen M.J."/>
        </authorList>
    </citation>
    <scope>NUCLEOTIDE SEQUENCE</scope>
    <source>
        <strain evidence="3">ChiBcec6-7307</strain>
    </source>
</reference>
<dbReference type="PANTHER" id="PTHR43048">
    <property type="entry name" value="METHYLMALONYL-COA EPIMERASE"/>
    <property type="match status" value="1"/>
</dbReference>
<organism evidence="3 4">
    <name type="scientific">Candidatus Merdiplasma excrementigallinarum</name>
    <dbReference type="NCBI Taxonomy" id="2840864"/>
    <lineage>
        <taxon>Bacteria</taxon>
        <taxon>Bacillati</taxon>
        <taxon>Bacillota</taxon>
        <taxon>Clostridia</taxon>
        <taxon>Lachnospirales</taxon>
        <taxon>Lachnospiraceae</taxon>
        <taxon>Lachnospiraceae incertae sedis</taxon>
        <taxon>Candidatus Merdiplasma</taxon>
    </lineage>
</organism>
<evidence type="ECO:0000313" key="3">
    <source>
        <dbReference type="EMBL" id="HIV23002.1"/>
    </source>
</evidence>
<dbReference type="PROSITE" id="PS51819">
    <property type="entry name" value="VOC"/>
    <property type="match status" value="1"/>
</dbReference>
<dbReference type="InterPro" id="IPR037523">
    <property type="entry name" value="VOC_core"/>
</dbReference>
<proteinExistence type="predicted"/>
<dbReference type="AlphaFoldDB" id="A0A9D1NYK8"/>
<evidence type="ECO:0000259" key="2">
    <source>
        <dbReference type="PROSITE" id="PS51819"/>
    </source>
</evidence>
<dbReference type="GO" id="GO:0004493">
    <property type="term" value="F:methylmalonyl-CoA epimerase activity"/>
    <property type="evidence" value="ECO:0007669"/>
    <property type="project" value="TreeGrafter"/>
</dbReference>
<dbReference type="SUPFAM" id="SSF54593">
    <property type="entry name" value="Glyoxalase/Bleomycin resistance protein/Dihydroxybiphenyl dioxygenase"/>
    <property type="match status" value="1"/>
</dbReference>
<sequence length="130" mass="14796">MDKAALFTGLSHIGLPTADVEQTVKFYEQFGFRIQWSQHSSPESHTVFMECGSCVMEIYYFADPAKANGAVDHVALNVTDIEAVYEYVRSLGYTPLEEAITFLPFYEKGVRFFTILGPNHEKVEFSQRLQ</sequence>